<reference evidence="1 2" key="1">
    <citation type="submission" date="2024-04" db="EMBL/GenBank/DDBJ databases">
        <title>Dissimilatory iodate-reducing microorganisms contribute to the enrichment of iodine in groundwater.</title>
        <authorList>
            <person name="Jiang Z."/>
        </authorList>
    </citation>
    <scope>NUCLEOTIDE SEQUENCE [LARGE SCALE GENOMIC DNA]</scope>
    <source>
        <strain evidence="1 2">NCP973</strain>
    </source>
</reference>
<organism evidence="1 2">
    <name type="scientific">Azonexus hydrophilus</name>
    <dbReference type="NCBI Taxonomy" id="418702"/>
    <lineage>
        <taxon>Bacteria</taxon>
        <taxon>Pseudomonadati</taxon>
        <taxon>Pseudomonadota</taxon>
        <taxon>Betaproteobacteria</taxon>
        <taxon>Rhodocyclales</taxon>
        <taxon>Azonexaceae</taxon>
        <taxon>Azonexus</taxon>
    </lineage>
</organism>
<protein>
    <submittedName>
        <fullName evidence="1">YqjK family protein</fullName>
    </submittedName>
</protein>
<dbReference type="Pfam" id="PF13997">
    <property type="entry name" value="YqjK"/>
    <property type="match status" value="1"/>
</dbReference>
<proteinExistence type="predicted"/>
<gene>
    <name evidence="1" type="ORF">AADV58_00905</name>
</gene>
<evidence type="ECO:0000313" key="2">
    <source>
        <dbReference type="Proteomes" id="UP001479520"/>
    </source>
</evidence>
<keyword evidence="2" id="KW-1185">Reference proteome</keyword>
<dbReference type="Proteomes" id="UP001479520">
    <property type="component" value="Chromosome"/>
</dbReference>
<name>A0ABZ2XJU4_9RHOO</name>
<dbReference type="RefSeq" id="WP_341743818.1">
    <property type="nucleotide sequence ID" value="NZ_CP151406.1"/>
</dbReference>
<sequence length="96" mass="10559">MNEKLLELAARRGALGVRIAGQRQTLAREAEALGGVFSAGDAVLRGVDWLKQHPLAVGAAVAGAVVVRPRRALRWAQRGFFVWRGWRAMRNTLSRL</sequence>
<accession>A0ABZ2XJU4</accession>
<dbReference type="EMBL" id="CP151406">
    <property type="protein sequence ID" value="WZJ21734.1"/>
    <property type="molecule type" value="Genomic_DNA"/>
</dbReference>
<evidence type="ECO:0000313" key="1">
    <source>
        <dbReference type="EMBL" id="WZJ21734.1"/>
    </source>
</evidence>
<dbReference type="InterPro" id="IPR025612">
    <property type="entry name" value="YqjK"/>
</dbReference>